<organism evidence="3 4">
    <name type="scientific">Chryseobacterium tagetis</name>
    <dbReference type="NCBI Taxonomy" id="2801334"/>
    <lineage>
        <taxon>Bacteria</taxon>
        <taxon>Pseudomonadati</taxon>
        <taxon>Bacteroidota</taxon>
        <taxon>Flavobacteriia</taxon>
        <taxon>Flavobacteriales</taxon>
        <taxon>Weeksellaceae</taxon>
        <taxon>Chryseobacterium group</taxon>
        <taxon>Chryseobacterium</taxon>
    </lineage>
</organism>
<dbReference type="RefSeq" id="WP_225687461.1">
    <property type="nucleotide sequence ID" value="NZ_JAERSE020000002.1"/>
</dbReference>
<reference evidence="3 4" key="1">
    <citation type="submission" date="2021-09" db="EMBL/GenBank/DDBJ databases">
        <title>Genome sequencing and assembly of Chryseobacterium sp. RG1.</title>
        <authorList>
            <person name="Chhetri G."/>
        </authorList>
    </citation>
    <scope>NUCLEOTIDE SEQUENCE [LARGE SCALE GENOMIC DNA]</scope>
    <source>
        <strain evidence="3 4">RG1</strain>
    </source>
</reference>
<evidence type="ECO:0000256" key="2">
    <source>
        <dbReference type="SAM" id="Phobius"/>
    </source>
</evidence>
<evidence type="ECO:0008006" key="5">
    <source>
        <dbReference type="Google" id="ProtNLM"/>
    </source>
</evidence>
<evidence type="ECO:0000313" key="3">
    <source>
        <dbReference type="EMBL" id="MCA6067066.1"/>
    </source>
</evidence>
<dbReference type="EMBL" id="JAERSE020000002">
    <property type="protein sequence ID" value="MCA6067066.1"/>
    <property type="molecule type" value="Genomic_DNA"/>
</dbReference>
<keyword evidence="2" id="KW-1133">Transmembrane helix</keyword>
<proteinExistence type="predicted"/>
<sequence>MRENKPNIFEKSTEVIGGFQIFLSPLLIGILIAAIVYFPNPNNFTLIIAAVIIILGIIIGLILALRIYKSKEGTIHFISKTTSTPEIEETTEKNQNNDYR</sequence>
<comment type="caution">
    <text evidence="3">The sequence shown here is derived from an EMBL/GenBank/DDBJ whole genome shotgun (WGS) entry which is preliminary data.</text>
</comment>
<protein>
    <recommendedName>
        <fullName evidence="5">Positive regulator of sigma(E), RseC/MucC</fullName>
    </recommendedName>
</protein>
<evidence type="ECO:0000256" key="1">
    <source>
        <dbReference type="SAM" id="MobiDB-lite"/>
    </source>
</evidence>
<feature type="transmembrane region" description="Helical" evidence="2">
    <location>
        <begin position="44"/>
        <end position="65"/>
    </location>
</feature>
<dbReference type="Proteomes" id="UP000618240">
    <property type="component" value="Unassembled WGS sequence"/>
</dbReference>
<gene>
    <name evidence="3" type="ORF">JI747_007740</name>
</gene>
<keyword evidence="4" id="KW-1185">Reference proteome</keyword>
<evidence type="ECO:0000313" key="4">
    <source>
        <dbReference type="Proteomes" id="UP000618240"/>
    </source>
</evidence>
<keyword evidence="2" id="KW-0812">Transmembrane</keyword>
<name>A0ABS8A2X4_9FLAO</name>
<keyword evidence="2" id="KW-0472">Membrane</keyword>
<accession>A0ABS8A2X4</accession>
<feature type="transmembrane region" description="Helical" evidence="2">
    <location>
        <begin position="21"/>
        <end position="38"/>
    </location>
</feature>
<feature type="region of interest" description="Disordered" evidence="1">
    <location>
        <begin position="81"/>
        <end position="100"/>
    </location>
</feature>